<reference evidence="1 2" key="1">
    <citation type="submission" date="2021-06" db="EMBL/GenBank/DDBJ databases">
        <title>Genome-based taxonomic framework of Microbacterium strains isolated from marine environment, the description of four new species and reclassification of four preexisting species.</title>
        <authorList>
            <person name="Lee S.D."/>
            <person name="Kim S.-M."/>
            <person name="Byeon Y.-S."/>
            <person name="Yang H.L."/>
            <person name="Kim I.S."/>
        </authorList>
    </citation>
    <scope>NUCLEOTIDE SEQUENCE [LARGE SCALE GENOMIC DNA]</scope>
    <source>
        <strain evidence="1 2">SSW1-36</strain>
    </source>
</reference>
<dbReference type="EMBL" id="CP078077">
    <property type="protein sequence ID" value="UPL15691.1"/>
    <property type="molecule type" value="Genomic_DNA"/>
</dbReference>
<dbReference type="SUPFAM" id="SSF160424">
    <property type="entry name" value="BH3703-like"/>
    <property type="match status" value="1"/>
</dbReference>
<evidence type="ECO:0000313" key="2">
    <source>
        <dbReference type="Proteomes" id="UP000831963"/>
    </source>
</evidence>
<gene>
    <name evidence="1" type="ORF">KV396_14915</name>
</gene>
<accession>A0ABY4ISB7</accession>
<dbReference type="InterPro" id="IPR036170">
    <property type="entry name" value="YezG-like_sf"/>
</dbReference>
<dbReference type="RefSeq" id="WP_247956210.1">
    <property type="nucleotide sequence ID" value="NZ_CP078077.1"/>
</dbReference>
<organism evidence="1 2">
    <name type="scientific">Microbacterium galbinum</name>
    <dbReference type="NCBI Taxonomy" id="2851646"/>
    <lineage>
        <taxon>Bacteria</taxon>
        <taxon>Bacillati</taxon>
        <taxon>Actinomycetota</taxon>
        <taxon>Actinomycetes</taxon>
        <taxon>Micrococcales</taxon>
        <taxon>Microbacteriaceae</taxon>
        <taxon>Microbacterium</taxon>
    </lineage>
</organism>
<keyword evidence="2" id="KW-1185">Reference proteome</keyword>
<evidence type="ECO:0000313" key="1">
    <source>
        <dbReference type="EMBL" id="UPL15691.1"/>
    </source>
</evidence>
<protein>
    <submittedName>
        <fullName evidence="1">Uncharacterized protein</fullName>
    </submittedName>
</protein>
<proteinExistence type="predicted"/>
<dbReference type="Proteomes" id="UP000831963">
    <property type="component" value="Chromosome"/>
</dbReference>
<sequence length="158" mass="16796">MASESAALVAAGAALAKLLTPGDTKIVYSLLATTAVAESRVMAFNPDGRYSTPDGRANSPRLTEELRDAAHALRAACYRPGAGTWFGAVLTVTAAGDVSAEYNYDDEPAWDSPLDPIAYVTDAKTFRRDAEHRPPWLAAQLAEGESRIAARDATSPRD</sequence>
<name>A0ABY4ISB7_9MICO</name>